<dbReference type="PROSITE" id="PS50109">
    <property type="entry name" value="HIS_KIN"/>
    <property type="match status" value="1"/>
</dbReference>
<gene>
    <name evidence="11" type="ORF">DFO77_11280</name>
</gene>
<evidence type="ECO:0000259" key="10">
    <source>
        <dbReference type="PROSITE" id="PS50109"/>
    </source>
</evidence>
<feature type="coiled-coil region" evidence="8">
    <location>
        <begin position="343"/>
        <end position="377"/>
    </location>
</feature>
<dbReference type="SUPFAM" id="SSF55874">
    <property type="entry name" value="ATPase domain of HSP90 chaperone/DNA topoisomerase II/histidine kinase"/>
    <property type="match status" value="1"/>
</dbReference>
<dbReference type="FunFam" id="1.10.287.130:FF:000001">
    <property type="entry name" value="Two-component sensor histidine kinase"/>
    <property type="match status" value="1"/>
</dbReference>
<proteinExistence type="predicted"/>
<sequence length="612" mass="69740">MTLLRKLKNLKLNYTLLLRFFVIFVSLWLLAPAFPECNAQAVDFSYDENPDFSTLSYPEWQDSVIHVIGDHNYAPYEFLNEKGEPDGFTVAIIKAVAKVMKLNIQIELIPWGEVRTSVDQGTFDVVSGMYQTQQRDAIADFSIPHFISSYSFFVRKGTKIKNNEDFQDKVVLVQEGDLGHDYMIERYPETRLITFTDFGDLFLALSEGIGDCSFHSRLQGLRFLSSNEVSNVEDVGKAAIQQKYCMAVAEGNTQLLAILNEGLSIIKTNGTYDRIYQEWFGIYENTPFSWRRVMMLTMWIVVPLVLLGLIFFYWSWSLKKQVRKSTADLQEELKRSQTFQHELEVSQSKLENQNIQLQQHNARIASMNDELKAAKLKAEKNDNLKTAFLANMSHEIRTPMNSIIGFCELLEIEAQEPNVQKYTGIISNSAQRLMRLLDDIIDISKIESGVIGFSFSQMMVKNILIELYEHYKVETDNKGIDFVRQAEDVCEDFLLTTDPSRLMQVLNNLLSNAIKHTDSGTIIMGCSKQPDHLKFWVTDTGRGIPKEDLPHVFDRFYQAGNHHAGGTGLGLAIARSIVEYFGGKIGVESRENKGSTFWFTHPLSLQAGKLHG</sequence>
<keyword evidence="8" id="KW-0175">Coiled coil</keyword>
<keyword evidence="6" id="KW-0902">Two-component regulatory system</keyword>
<evidence type="ECO:0000256" key="2">
    <source>
        <dbReference type="ARBA" id="ARBA00012438"/>
    </source>
</evidence>
<dbReference type="InterPro" id="IPR003594">
    <property type="entry name" value="HATPase_dom"/>
</dbReference>
<reference evidence="11 12" key="1">
    <citation type="submission" date="2018-07" db="EMBL/GenBank/DDBJ databases">
        <title>Freshwater and sediment microbial communities from various areas in North America, analyzing microbe dynamics in response to fracking.</title>
        <authorList>
            <person name="Lamendella R."/>
        </authorList>
    </citation>
    <scope>NUCLEOTIDE SEQUENCE [LARGE SCALE GENOMIC DNA]</scope>
    <source>
        <strain evidence="11 12">160A</strain>
    </source>
</reference>
<feature type="domain" description="Histidine kinase" evidence="10">
    <location>
        <begin position="391"/>
        <end position="605"/>
    </location>
</feature>
<dbReference type="InterPro" id="IPR005467">
    <property type="entry name" value="His_kinase_dom"/>
</dbReference>
<dbReference type="InterPro" id="IPR036890">
    <property type="entry name" value="HATPase_C_sf"/>
</dbReference>
<accession>A0A368UYL1</accession>
<keyword evidence="4" id="KW-0808">Transferase</keyword>
<dbReference type="Gene3D" id="3.40.190.10">
    <property type="entry name" value="Periplasmic binding protein-like II"/>
    <property type="match status" value="2"/>
</dbReference>
<dbReference type="SUPFAM" id="SSF53850">
    <property type="entry name" value="Periplasmic binding protein-like II"/>
    <property type="match status" value="1"/>
</dbReference>
<dbReference type="Pfam" id="PF00497">
    <property type="entry name" value="SBP_bac_3"/>
    <property type="match status" value="1"/>
</dbReference>
<evidence type="ECO:0000256" key="8">
    <source>
        <dbReference type="SAM" id="Coils"/>
    </source>
</evidence>
<dbReference type="GO" id="GO:0000155">
    <property type="term" value="F:phosphorelay sensor kinase activity"/>
    <property type="evidence" value="ECO:0007669"/>
    <property type="project" value="InterPro"/>
</dbReference>
<evidence type="ECO:0000256" key="4">
    <source>
        <dbReference type="ARBA" id="ARBA00022679"/>
    </source>
</evidence>
<dbReference type="Gene3D" id="1.10.287.130">
    <property type="match status" value="1"/>
</dbReference>
<protein>
    <recommendedName>
        <fullName evidence="2">histidine kinase</fullName>
        <ecNumber evidence="2">2.7.13.3</ecNumber>
    </recommendedName>
</protein>
<keyword evidence="9" id="KW-0812">Transmembrane</keyword>
<dbReference type="Proteomes" id="UP000252733">
    <property type="component" value="Unassembled WGS sequence"/>
</dbReference>
<name>A0A368UYL1_9BACT</name>
<dbReference type="SMART" id="SM00387">
    <property type="entry name" value="HATPase_c"/>
    <property type="match status" value="1"/>
</dbReference>
<comment type="catalytic activity">
    <reaction evidence="1">
        <text>ATP + protein L-histidine = ADP + protein N-phospho-L-histidine.</text>
        <dbReference type="EC" id="2.7.13.3"/>
    </reaction>
</comment>
<evidence type="ECO:0000256" key="5">
    <source>
        <dbReference type="ARBA" id="ARBA00022777"/>
    </source>
</evidence>
<dbReference type="Gene3D" id="3.30.565.10">
    <property type="entry name" value="Histidine kinase-like ATPase, C-terminal domain"/>
    <property type="match status" value="1"/>
</dbReference>
<dbReference type="InterPro" id="IPR036097">
    <property type="entry name" value="HisK_dim/P_sf"/>
</dbReference>
<evidence type="ECO:0000256" key="9">
    <source>
        <dbReference type="SAM" id="Phobius"/>
    </source>
</evidence>
<dbReference type="FunFam" id="3.30.565.10:FF:000006">
    <property type="entry name" value="Sensor histidine kinase WalK"/>
    <property type="match status" value="1"/>
</dbReference>
<dbReference type="SUPFAM" id="SSF47384">
    <property type="entry name" value="Homodimeric domain of signal transducing histidine kinase"/>
    <property type="match status" value="1"/>
</dbReference>
<feature type="transmembrane region" description="Helical" evidence="9">
    <location>
        <begin position="12"/>
        <end position="31"/>
    </location>
</feature>
<keyword evidence="5 11" id="KW-0418">Kinase</keyword>
<dbReference type="PRINTS" id="PR00344">
    <property type="entry name" value="BCTRLSENSOR"/>
</dbReference>
<dbReference type="CDD" id="cd13704">
    <property type="entry name" value="PBP2_HisK"/>
    <property type="match status" value="1"/>
</dbReference>
<dbReference type="CDD" id="cd00082">
    <property type="entry name" value="HisKA"/>
    <property type="match status" value="1"/>
</dbReference>
<dbReference type="SMART" id="SM00062">
    <property type="entry name" value="PBPb"/>
    <property type="match status" value="1"/>
</dbReference>
<comment type="caution">
    <text evidence="11">The sequence shown here is derived from an EMBL/GenBank/DDBJ whole genome shotgun (WGS) entry which is preliminary data.</text>
</comment>
<evidence type="ECO:0000256" key="3">
    <source>
        <dbReference type="ARBA" id="ARBA00022553"/>
    </source>
</evidence>
<evidence type="ECO:0000313" key="12">
    <source>
        <dbReference type="Proteomes" id="UP000252733"/>
    </source>
</evidence>
<dbReference type="EMBL" id="QPIZ01000012">
    <property type="protein sequence ID" value="RCW33916.1"/>
    <property type="molecule type" value="Genomic_DNA"/>
</dbReference>
<keyword evidence="7 9" id="KW-0472">Membrane</keyword>
<dbReference type="PANTHER" id="PTHR43711">
    <property type="entry name" value="TWO-COMPONENT HISTIDINE KINASE"/>
    <property type="match status" value="1"/>
</dbReference>
<dbReference type="SMART" id="SM00388">
    <property type="entry name" value="HisKA"/>
    <property type="match status" value="1"/>
</dbReference>
<feature type="transmembrane region" description="Helical" evidence="9">
    <location>
        <begin position="293"/>
        <end position="314"/>
    </location>
</feature>
<dbReference type="Pfam" id="PF00512">
    <property type="entry name" value="HisKA"/>
    <property type="match status" value="1"/>
</dbReference>
<evidence type="ECO:0000313" key="11">
    <source>
        <dbReference type="EMBL" id="RCW33916.1"/>
    </source>
</evidence>
<dbReference type="PANTHER" id="PTHR43711:SF1">
    <property type="entry name" value="HISTIDINE KINASE 1"/>
    <property type="match status" value="1"/>
</dbReference>
<dbReference type="InterPro" id="IPR004358">
    <property type="entry name" value="Sig_transdc_His_kin-like_C"/>
</dbReference>
<dbReference type="InterPro" id="IPR050736">
    <property type="entry name" value="Sensor_HK_Regulatory"/>
</dbReference>
<organism evidence="11 12">
    <name type="scientific">Marinilabilia salmonicolor</name>
    <dbReference type="NCBI Taxonomy" id="989"/>
    <lineage>
        <taxon>Bacteria</taxon>
        <taxon>Pseudomonadati</taxon>
        <taxon>Bacteroidota</taxon>
        <taxon>Bacteroidia</taxon>
        <taxon>Marinilabiliales</taxon>
        <taxon>Marinilabiliaceae</taxon>
        <taxon>Marinilabilia</taxon>
    </lineage>
</organism>
<evidence type="ECO:0000256" key="1">
    <source>
        <dbReference type="ARBA" id="ARBA00000085"/>
    </source>
</evidence>
<dbReference type="InterPro" id="IPR001638">
    <property type="entry name" value="Solute-binding_3/MltF_N"/>
</dbReference>
<dbReference type="InterPro" id="IPR003661">
    <property type="entry name" value="HisK_dim/P_dom"/>
</dbReference>
<dbReference type="EC" id="2.7.13.3" evidence="2"/>
<evidence type="ECO:0000256" key="6">
    <source>
        <dbReference type="ARBA" id="ARBA00023012"/>
    </source>
</evidence>
<dbReference type="Pfam" id="PF02518">
    <property type="entry name" value="HATPase_c"/>
    <property type="match status" value="1"/>
</dbReference>
<keyword evidence="12" id="KW-1185">Reference proteome</keyword>
<keyword evidence="3" id="KW-0597">Phosphoprotein</keyword>
<evidence type="ECO:0000256" key="7">
    <source>
        <dbReference type="ARBA" id="ARBA00023136"/>
    </source>
</evidence>
<dbReference type="CDD" id="cd16922">
    <property type="entry name" value="HATPase_EvgS-ArcB-TorS-like"/>
    <property type="match status" value="1"/>
</dbReference>
<dbReference type="AlphaFoldDB" id="A0A368UYL1"/>
<keyword evidence="9" id="KW-1133">Transmembrane helix</keyword>